<accession>A0A327RVZ9</accession>
<dbReference type="RefSeq" id="WP_111636276.1">
    <property type="nucleotide sequence ID" value="NZ_QLLR01000043.1"/>
</dbReference>
<protein>
    <submittedName>
        <fullName evidence="1">Uncharacterized protein</fullName>
    </submittedName>
</protein>
<dbReference type="Proteomes" id="UP000249754">
    <property type="component" value="Unassembled WGS sequence"/>
</dbReference>
<dbReference type="EMBL" id="QLLR01000043">
    <property type="protein sequence ID" value="RAJ21146.1"/>
    <property type="molecule type" value="Genomic_DNA"/>
</dbReference>
<dbReference type="PROSITE" id="PS51257">
    <property type="entry name" value="PROKAR_LIPOPROTEIN"/>
    <property type="match status" value="1"/>
</dbReference>
<evidence type="ECO:0000313" key="2">
    <source>
        <dbReference type="Proteomes" id="UP000249754"/>
    </source>
</evidence>
<reference evidence="1 2" key="1">
    <citation type="submission" date="2018-06" db="EMBL/GenBank/DDBJ databases">
        <title>Genomic Encyclopedia of Archaeal and Bacterial Type Strains, Phase II (KMG-II): from individual species to whole genera.</title>
        <authorList>
            <person name="Goeker M."/>
        </authorList>
    </citation>
    <scope>NUCLEOTIDE SEQUENCE [LARGE SCALE GENOMIC DNA]</scope>
    <source>
        <strain evidence="1 2">DSM 14825</strain>
    </source>
</reference>
<organism evidence="1 2">
    <name type="scientific">Pedobacter cryoconitis</name>
    <dbReference type="NCBI Taxonomy" id="188932"/>
    <lineage>
        <taxon>Bacteria</taxon>
        <taxon>Pseudomonadati</taxon>
        <taxon>Bacteroidota</taxon>
        <taxon>Sphingobacteriia</taxon>
        <taxon>Sphingobacteriales</taxon>
        <taxon>Sphingobacteriaceae</taxon>
        <taxon>Pedobacter</taxon>
    </lineage>
</organism>
<sequence>MKNNIYMILILLMITSCKKNQDHQSIETNGDSKDILLQDRDPNSPLILTNKKNEKNGKTSVNSIPDEILDLRYYLGRSYLLNTNLDGNAESVRFKVIDIERFLNENPGYYLPVDIGTGKANSFSYTSFDRYENKSNYTKKISGGFNLNLGLFSIGAKRSVYTD</sequence>
<dbReference type="OrthoDB" id="1038436at2"/>
<proteinExistence type="predicted"/>
<dbReference type="AlphaFoldDB" id="A0A327RVZ9"/>
<name>A0A327RVZ9_9SPHI</name>
<gene>
    <name evidence="1" type="ORF">LY11_04986</name>
</gene>
<evidence type="ECO:0000313" key="1">
    <source>
        <dbReference type="EMBL" id="RAJ21146.1"/>
    </source>
</evidence>
<comment type="caution">
    <text evidence="1">The sequence shown here is derived from an EMBL/GenBank/DDBJ whole genome shotgun (WGS) entry which is preliminary data.</text>
</comment>